<keyword evidence="5" id="KW-0233">DNA recombination</keyword>
<dbReference type="Pfam" id="PF02646">
    <property type="entry name" value="RmuC"/>
    <property type="match status" value="1"/>
</dbReference>
<evidence type="ECO:0000256" key="3">
    <source>
        <dbReference type="ARBA" id="ARBA00021840"/>
    </source>
</evidence>
<name>A0A501XXA9_9SPHN</name>
<evidence type="ECO:0000256" key="4">
    <source>
        <dbReference type="ARBA" id="ARBA00023054"/>
    </source>
</evidence>
<dbReference type="GO" id="GO:0006310">
    <property type="term" value="P:DNA recombination"/>
    <property type="evidence" value="ECO:0007669"/>
    <property type="project" value="UniProtKB-KW"/>
</dbReference>
<evidence type="ECO:0000256" key="1">
    <source>
        <dbReference type="ARBA" id="ARBA00003416"/>
    </source>
</evidence>
<comment type="caution">
    <text evidence="6">The sequence shown here is derived from an EMBL/GenBank/DDBJ whole genome shotgun (WGS) entry which is preliminary data.</text>
</comment>
<accession>A0A501XXA9</accession>
<dbReference type="OrthoDB" id="370725at2"/>
<proteinExistence type="inferred from homology"/>
<protein>
    <recommendedName>
        <fullName evidence="3">DNA recombination protein RmuC homolog</fullName>
    </recommendedName>
</protein>
<keyword evidence="7" id="KW-1185">Reference proteome</keyword>
<dbReference type="InterPro" id="IPR003798">
    <property type="entry name" value="DNA_recombination_RmuC"/>
</dbReference>
<sequence>MSPETITASLVLASLLAALVAGWLIWGRPLSATRSELAERRESLGRAVAEVAAWKAQADEAKPYMGKAAELRAALSAAESASAERERAHDAALAERERVQADALTERDRVHARQLEEMRGEFQRLAAEALERAQTQFLARSEETLKLHRAEAAKGLTDSREALAGLVTPIRETLNRYGEELKTLEQKREQAYGSLSEQLQSVALGQQAVKAEAGKIVAALRSSSKASGAWGEAQLRNVLEMAGLREGIDFELQASTTDADGQRRRPDAVLKLPGGRELVVDSKCSLADYLAASEAETDGERQAALKRHALSVRSHAKGLSEKGYWKEFAASADFVVMFLPGENFLSAALEQDLELLGWALDQRILLAGPTNLLAIARVVAMVWRQEKMAEEARAIGELGAELYASLATMTEHVGRVGRNLGEATGAYNDFIASLETRVLTKARRFPEMGVEKGKKPIPELAPVEKSLRLVQAPELKRLDGGEAAE</sequence>
<evidence type="ECO:0000256" key="2">
    <source>
        <dbReference type="ARBA" id="ARBA00009840"/>
    </source>
</evidence>
<dbReference type="Proteomes" id="UP000319897">
    <property type="component" value="Unassembled WGS sequence"/>
</dbReference>
<organism evidence="6 7">
    <name type="scientific">Sandaracinobacter neustonicus</name>
    <dbReference type="NCBI Taxonomy" id="1715348"/>
    <lineage>
        <taxon>Bacteria</taxon>
        <taxon>Pseudomonadati</taxon>
        <taxon>Pseudomonadota</taxon>
        <taxon>Alphaproteobacteria</taxon>
        <taxon>Sphingomonadales</taxon>
        <taxon>Sphingosinicellaceae</taxon>
        <taxon>Sandaracinobacter</taxon>
    </lineage>
</organism>
<evidence type="ECO:0000313" key="6">
    <source>
        <dbReference type="EMBL" id="TPE65210.1"/>
    </source>
</evidence>
<comment type="similarity">
    <text evidence="2">Belongs to the RmuC family.</text>
</comment>
<reference evidence="6 7" key="1">
    <citation type="submission" date="2019-06" db="EMBL/GenBank/DDBJ databases">
        <authorList>
            <person name="Lee I."/>
            <person name="Jang G.I."/>
            <person name="Hwang C.Y."/>
        </authorList>
    </citation>
    <scope>NUCLEOTIDE SEQUENCE [LARGE SCALE GENOMIC DNA]</scope>
    <source>
        <strain evidence="6 7">PAMC 28131</strain>
    </source>
</reference>
<evidence type="ECO:0000256" key="5">
    <source>
        <dbReference type="ARBA" id="ARBA00023172"/>
    </source>
</evidence>
<dbReference type="EMBL" id="VFSU01000001">
    <property type="protein sequence ID" value="TPE65210.1"/>
    <property type="molecule type" value="Genomic_DNA"/>
</dbReference>
<evidence type="ECO:0000313" key="7">
    <source>
        <dbReference type="Proteomes" id="UP000319897"/>
    </source>
</evidence>
<dbReference type="PANTHER" id="PTHR30563:SF0">
    <property type="entry name" value="DNA RECOMBINATION PROTEIN RMUC"/>
    <property type="match status" value="1"/>
</dbReference>
<comment type="function">
    <text evidence="1">Involved in DNA recombination.</text>
</comment>
<dbReference type="RefSeq" id="WP_140926122.1">
    <property type="nucleotide sequence ID" value="NZ_VFSU01000001.1"/>
</dbReference>
<dbReference type="PANTHER" id="PTHR30563">
    <property type="entry name" value="DNA RECOMBINATION PROTEIN RMUC"/>
    <property type="match status" value="1"/>
</dbReference>
<keyword evidence="4" id="KW-0175">Coiled coil</keyword>
<dbReference type="AlphaFoldDB" id="A0A501XXA9"/>
<gene>
    <name evidence="6" type="ORF">FJQ54_00055</name>
</gene>